<proteinExistence type="inferred from homology"/>
<evidence type="ECO:0000259" key="14">
    <source>
        <dbReference type="Pfam" id="PF00593"/>
    </source>
</evidence>
<evidence type="ECO:0000256" key="3">
    <source>
        <dbReference type="ARBA" id="ARBA00022452"/>
    </source>
</evidence>
<dbReference type="SUPFAM" id="SSF56935">
    <property type="entry name" value="Porins"/>
    <property type="match status" value="1"/>
</dbReference>
<dbReference type="eggNOG" id="COG4206">
    <property type="taxonomic scope" value="Bacteria"/>
</dbReference>
<accession>A0A062VJL9</accession>
<feature type="domain" description="TonB-dependent receptor-like beta-barrel" evidence="14">
    <location>
        <begin position="312"/>
        <end position="695"/>
    </location>
</feature>
<keyword evidence="13" id="KW-0732">Signal</keyword>
<evidence type="ECO:0000256" key="9">
    <source>
        <dbReference type="ARBA" id="ARBA00023136"/>
    </source>
</evidence>
<dbReference type="GO" id="GO:0009279">
    <property type="term" value="C:cell outer membrane"/>
    <property type="evidence" value="ECO:0007669"/>
    <property type="project" value="UniProtKB-SubCell"/>
</dbReference>
<comment type="subcellular location">
    <subcellularLocation>
        <location evidence="1 11">Cell outer membrane</location>
        <topology evidence="1 11">Multi-pass membrane protein</topology>
    </subcellularLocation>
</comment>
<keyword evidence="2 11" id="KW-0813">Transport</keyword>
<name>A0A062VJL9_9PROT</name>
<sequence>MRFRSSLSVSASLAVLLSGASLLPAVAQEADSADADTRRLGAITVTAQRVEENLQDVPVAVTALDSAMLEDKQIGDLLDLQSVVPNINMATNTGTANAARIFLRGVGEDESRGAVDQAVGVYVDGVYVGRSVGSLFDVVDLSSIEVLRGPQGTLYGRNTIGGAVKLTSVKPQFNNSGDVRTTVGNNGRFDVRGTANLQVGENSAFRLTGLLRERDGFHDVIPNGPLADQRRDGVGRTHIMAMRGSFYTEFSPEWSLLVAADQTLDRSDPIPDSAAPGFDADGDLFTIEPLPGVTCTPTSTAIGCFVGYDQRSKSSGISATVKGDLAGLDFTSISAYRELDDNLVTRIGSPYSQQTSQSQTSQEFTLGKSGDTLDWLLGAFYFNEDLNLESIFVFPHSVTAETTSYAVFGQGTYALTDALSLTGGVRVTSESKDFYGINRTLGFNRTDSADFDNVSYTIGADYRFNDSVLGYAKYSTGFKSGGWSPDAFSATAIFLRVDEETLDSFEAGLKTDLFDNKVRLNTAAFFNKYEGLQIGATVPGLGFTRFNVDETEIMGLEVEGVWQVTDSFQLNGNLGLLSAEYTDMTGDQARGLTNNGAGCPAGTVASDNAQIIACALGLQLKNAPEYKATIGALYTMPFYNGELIFSGDVAFEDDSWSLVANHPAHALSEIPTLMNARVKYESAQGWSVALWGKNLGDEKYYRATTAGSFSAYASEPLTYGIDLGWKF</sequence>
<keyword evidence="9 11" id="KW-0472">Membrane</keyword>
<comment type="similarity">
    <text evidence="11 12">Belongs to the TonB-dependent receptor family.</text>
</comment>
<keyword evidence="7" id="KW-0406">Ion transport</keyword>
<dbReference type="InterPro" id="IPR000531">
    <property type="entry name" value="Beta-barrel_TonB"/>
</dbReference>
<evidence type="ECO:0000259" key="15">
    <source>
        <dbReference type="Pfam" id="PF07715"/>
    </source>
</evidence>
<evidence type="ECO:0000313" key="17">
    <source>
        <dbReference type="Proteomes" id="UP000027100"/>
    </source>
</evidence>
<dbReference type="Gene3D" id="2.40.170.20">
    <property type="entry name" value="TonB-dependent receptor, beta-barrel domain"/>
    <property type="match status" value="1"/>
</dbReference>
<evidence type="ECO:0000256" key="2">
    <source>
        <dbReference type="ARBA" id="ARBA00022448"/>
    </source>
</evidence>
<evidence type="ECO:0000313" key="16">
    <source>
        <dbReference type="EMBL" id="KCZ99827.1"/>
    </source>
</evidence>
<feature type="signal peptide" evidence="13">
    <location>
        <begin position="1"/>
        <end position="27"/>
    </location>
</feature>
<keyword evidence="10 11" id="KW-0998">Cell outer membrane</keyword>
<evidence type="ECO:0000256" key="6">
    <source>
        <dbReference type="ARBA" id="ARBA00023004"/>
    </source>
</evidence>
<dbReference type="AlphaFoldDB" id="A0A062VJL9"/>
<keyword evidence="17" id="KW-1185">Reference proteome</keyword>
<dbReference type="Proteomes" id="UP000027100">
    <property type="component" value="Unassembled WGS sequence"/>
</dbReference>
<keyword evidence="3 11" id="KW-1134">Transmembrane beta strand</keyword>
<dbReference type="InterPro" id="IPR012910">
    <property type="entry name" value="Plug_dom"/>
</dbReference>
<dbReference type="PANTHER" id="PTHR32552:SF81">
    <property type="entry name" value="TONB-DEPENDENT OUTER MEMBRANE RECEPTOR"/>
    <property type="match status" value="1"/>
</dbReference>
<dbReference type="PROSITE" id="PS52016">
    <property type="entry name" value="TONB_DEPENDENT_REC_3"/>
    <property type="match status" value="1"/>
</dbReference>
<dbReference type="STRING" id="1280954.HPO_03009"/>
<dbReference type="EMBL" id="ARYM01000003">
    <property type="protein sequence ID" value="KCZ99827.1"/>
    <property type="molecule type" value="Genomic_DNA"/>
</dbReference>
<evidence type="ECO:0000256" key="5">
    <source>
        <dbReference type="ARBA" id="ARBA00022692"/>
    </source>
</evidence>
<evidence type="ECO:0000256" key="10">
    <source>
        <dbReference type="ARBA" id="ARBA00023237"/>
    </source>
</evidence>
<evidence type="ECO:0000256" key="4">
    <source>
        <dbReference type="ARBA" id="ARBA00022496"/>
    </source>
</evidence>
<keyword evidence="5 11" id="KW-0812">Transmembrane</keyword>
<keyword evidence="8 12" id="KW-0798">TonB box</keyword>
<evidence type="ECO:0000256" key="12">
    <source>
        <dbReference type="RuleBase" id="RU003357"/>
    </source>
</evidence>
<protein>
    <submittedName>
        <fullName evidence="16">TonB-dependent receptor</fullName>
    </submittedName>
</protein>
<comment type="caution">
    <text evidence="16">The sequence shown here is derived from an EMBL/GenBank/DDBJ whole genome shotgun (WGS) entry which is preliminary data.</text>
</comment>
<evidence type="ECO:0000256" key="1">
    <source>
        <dbReference type="ARBA" id="ARBA00004571"/>
    </source>
</evidence>
<evidence type="ECO:0000256" key="13">
    <source>
        <dbReference type="SAM" id="SignalP"/>
    </source>
</evidence>
<evidence type="ECO:0000256" key="8">
    <source>
        <dbReference type="ARBA" id="ARBA00023077"/>
    </source>
</evidence>
<evidence type="ECO:0000256" key="7">
    <source>
        <dbReference type="ARBA" id="ARBA00023065"/>
    </source>
</evidence>
<evidence type="ECO:0000256" key="11">
    <source>
        <dbReference type="PROSITE-ProRule" id="PRU01360"/>
    </source>
</evidence>
<dbReference type="InterPro" id="IPR039426">
    <property type="entry name" value="TonB-dep_rcpt-like"/>
</dbReference>
<dbReference type="GO" id="GO:0006826">
    <property type="term" value="P:iron ion transport"/>
    <property type="evidence" value="ECO:0007669"/>
    <property type="project" value="UniProtKB-KW"/>
</dbReference>
<feature type="chain" id="PRO_5001615411" evidence="13">
    <location>
        <begin position="28"/>
        <end position="727"/>
    </location>
</feature>
<reference evidence="16 17" key="1">
    <citation type="journal article" date="2014" name="Antonie Van Leeuwenhoek">
        <title>Hyphomonas beringensis sp. nov. and Hyphomonas chukchiensis sp. nov., isolated from surface seawater of the Bering Sea and Chukchi Sea.</title>
        <authorList>
            <person name="Li C."/>
            <person name="Lai Q."/>
            <person name="Li G."/>
            <person name="Dong C."/>
            <person name="Wang J."/>
            <person name="Liao Y."/>
            <person name="Shao Z."/>
        </authorList>
    </citation>
    <scope>NUCLEOTIDE SEQUENCE [LARGE SCALE GENOMIC DNA]</scope>
    <source>
        <strain evidence="16 17">PS728</strain>
    </source>
</reference>
<dbReference type="InterPro" id="IPR036942">
    <property type="entry name" value="Beta-barrel_TonB_sf"/>
</dbReference>
<keyword evidence="16" id="KW-0675">Receptor</keyword>
<feature type="domain" description="TonB-dependent receptor plug" evidence="15">
    <location>
        <begin position="54"/>
        <end position="163"/>
    </location>
</feature>
<dbReference type="PANTHER" id="PTHR32552">
    <property type="entry name" value="FERRICHROME IRON RECEPTOR-RELATED"/>
    <property type="match status" value="1"/>
</dbReference>
<dbReference type="Pfam" id="PF00593">
    <property type="entry name" value="TonB_dep_Rec_b-barrel"/>
    <property type="match status" value="1"/>
</dbReference>
<keyword evidence="4" id="KW-0410">Iron transport</keyword>
<dbReference type="Pfam" id="PF07715">
    <property type="entry name" value="Plug"/>
    <property type="match status" value="1"/>
</dbReference>
<dbReference type="PATRIC" id="fig|1280954.3.peg.615"/>
<keyword evidence="6" id="KW-0408">Iron</keyword>
<gene>
    <name evidence="16" type="ORF">HPO_03009</name>
</gene>
<organism evidence="16 17">
    <name type="scientific">Hyphomonas polymorpha PS728</name>
    <dbReference type="NCBI Taxonomy" id="1280954"/>
    <lineage>
        <taxon>Bacteria</taxon>
        <taxon>Pseudomonadati</taxon>
        <taxon>Pseudomonadota</taxon>
        <taxon>Alphaproteobacteria</taxon>
        <taxon>Hyphomonadales</taxon>
        <taxon>Hyphomonadaceae</taxon>
        <taxon>Hyphomonas</taxon>
    </lineage>
</organism>
<dbReference type="RefSeq" id="WP_035594345.1">
    <property type="nucleotide sequence ID" value="NZ_ARYM01000003.1"/>
</dbReference>
<dbReference type="OrthoDB" id="7313036at2"/>